<dbReference type="InterPro" id="IPR023393">
    <property type="entry name" value="START-like_dom_sf"/>
</dbReference>
<dbReference type="Gene3D" id="3.30.530.20">
    <property type="match status" value="1"/>
</dbReference>
<proteinExistence type="inferred from homology"/>
<dbReference type="AlphaFoldDB" id="A0A2T7UJW7"/>
<evidence type="ECO:0000313" key="3">
    <source>
        <dbReference type="EMBL" id="PVE44963.1"/>
    </source>
</evidence>
<evidence type="ECO:0000313" key="4">
    <source>
        <dbReference type="Proteomes" id="UP000244810"/>
    </source>
</evidence>
<evidence type="ECO:0000256" key="1">
    <source>
        <dbReference type="ARBA" id="ARBA00006817"/>
    </source>
</evidence>
<evidence type="ECO:0000259" key="2">
    <source>
        <dbReference type="Pfam" id="PF08327"/>
    </source>
</evidence>
<gene>
    <name evidence="3" type="ORF">DDE23_23420</name>
</gene>
<dbReference type="InterPro" id="IPR013538">
    <property type="entry name" value="ASHA1/2-like_C"/>
</dbReference>
<dbReference type="EMBL" id="QDDR01000019">
    <property type="protein sequence ID" value="PVE44963.1"/>
    <property type="molecule type" value="Genomic_DNA"/>
</dbReference>
<keyword evidence="4" id="KW-1185">Reference proteome</keyword>
<comment type="similarity">
    <text evidence="1">Belongs to the AHA1 family.</text>
</comment>
<name>A0A2T7UJW7_9RHOB</name>
<dbReference type="OrthoDB" id="9805228at2"/>
<accession>A0A2T7UJW7</accession>
<protein>
    <recommendedName>
        <fullName evidence="2">Activator of Hsp90 ATPase homologue 1/2-like C-terminal domain-containing protein</fullName>
    </recommendedName>
</protein>
<organism evidence="3 4">
    <name type="scientific">Pararhodobacter aggregans</name>
    <dbReference type="NCBI Taxonomy" id="404875"/>
    <lineage>
        <taxon>Bacteria</taxon>
        <taxon>Pseudomonadati</taxon>
        <taxon>Pseudomonadota</taxon>
        <taxon>Alphaproteobacteria</taxon>
        <taxon>Rhodobacterales</taxon>
        <taxon>Paracoccaceae</taxon>
        <taxon>Pararhodobacter</taxon>
    </lineage>
</organism>
<sequence length="157" mass="17552">MPLTLDRTSPTTARVTRFFAAPPERVFAAHTEPELVRQWLTGPEGWIMTRCEIDLKPGGHFRYDWQSIDGSAGFHLKAEILEVEAPSRILHVERMYLPDETPSNRVETLFQAQDGGTLMVMTMQVETAETMEAMLATGMTDGMEASYAKLDAGFLQG</sequence>
<feature type="domain" description="Activator of Hsp90 ATPase homologue 1/2-like C-terminal" evidence="2">
    <location>
        <begin position="20"/>
        <end position="152"/>
    </location>
</feature>
<dbReference type="Pfam" id="PF08327">
    <property type="entry name" value="AHSA1"/>
    <property type="match status" value="1"/>
</dbReference>
<dbReference type="RefSeq" id="WP_107755037.1">
    <property type="nucleotide sequence ID" value="NZ_QBKF01000019.1"/>
</dbReference>
<dbReference type="SUPFAM" id="SSF55961">
    <property type="entry name" value="Bet v1-like"/>
    <property type="match status" value="1"/>
</dbReference>
<reference evidence="3 4" key="1">
    <citation type="journal article" date="2011" name="Syst. Appl. Microbiol.">
        <title>Defluviimonas denitrificans gen. nov., sp. nov., and Pararhodobacter aggregans gen. nov., sp. nov., non-phototrophic Rhodobacteraceae from the biofilter of a marine aquaculture.</title>
        <authorList>
            <person name="Foesel B.U."/>
            <person name="Drake H.L."/>
            <person name="Schramm A."/>
        </authorList>
    </citation>
    <scope>NUCLEOTIDE SEQUENCE [LARGE SCALE GENOMIC DNA]</scope>
    <source>
        <strain evidence="3 4">D1-19</strain>
    </source>
</reference>
<dbReference type="Proteomes" id="UP000244810">
    <property type="component" value="Unassembled WGS sequence"/>
</dbReference>
<comment type="caution">
    <text evidence="3">The sequence shown here is derived from an EMBL/GenBank/DDBJ whole genome shotgun (WGS) entry which is preliminary data.</text>
</comment>